<evidence type="ECO:0000256" key="7">
    <source>
        <dbReference type="ARBA" id="ARBA00022777"/>
    </source>
</evidence>
<evidence type="ECO:0000313" key="19">
    <source>
        <dbReference type="Proteomes" id="UP001172101"/>
    </source>
</evidence>
<feature type="domain" description="RRM" evidence="17">
    <location>
        <begin position="750"/>
        <end position="828"/>
    </location>
</feature>
<keyword evidence="3" id="KW-0813">Transport</keyword>
<evidence type="ECO:0000256" key="10">
    <source>
        <dbReference type="ARBA" id="ARBA00023006"/>
    </source>
</evidence>
<dbReference type="InterPro" id="IPR008271">
    <property type="entry name" value="Ser/Thr_kinase_AS"/>
</dbReference>
<dbReference type="PROSITE" id="PS50011">
    <property type="entry name" value="PROTEIN_KINASE_DOM"/>
    <property type="match status" value="1"/>
</dbReference>
<feature type="region of interest" description="Disordered" evidence="15">
    <location>
        <begin position="532"/>
        <end position="561"/>
    </location>
</feature>
<dbReference type="PANTHER" id="PTHR24348">
    <property type="entry name" value="SERINE/THREONINE-PROTEIN KINASE UNC-51-RELATED"/>
    <property type="match status" value="1"/>
</dbReference>
<dbReference type="Gene3D" id="1.10.510.10">
    <property type="entry name" value="Transferase(Phosphotransferase) domain 1"/>
    <property type="match status" value="1"/>
</dbReference>
<evidence type="ECO:0000256" key="11">
    <source>
        <dbReference type="ARBA" id="ARBA00030237"/>
    </source>
</evidence>
<evidence type="ECO:0000313" key="18">
    <source>
        <dbReference type="EMBL" id="KAK0709978.1"/>
    </source>
</evidence>
<dbReference type="Proteomes" id="UP001172101">
    <property type="component" value="Unassembled WGS sequence"/>
</dbReference>
<comment type="catalytic activity">
    <reaction evidence="12">
        <text>L-threonyl-[protein] + ATP = O-phospho-L-threonyl-[protein] + ADP + H(+)</text>
        <dbReference type="Rhea" id="RHEA:46608"/>
        <dbReference type="Rhea" id="RHEA-COMP:11060"/>
        <dbReference type="Rhea" id="RHEA-COMP:11605"/>
        <dbReference type="ChEBI" id="CHEBI:15378"/>
        <dbReference type="ChEBI" id="CHEBI:30013"/>
        <dbReference type="ChEBI" id="CHEBI:30616"/>
        <dbReference type="ChEBI" id="CHEBI:61977"/>
        <dbReference type="ChEBI" id="CHEBI:456216"/>
        <dbReference type="EC" id="2.7.11.1"/>
    </reaction>
</comment>
<dbReference type="InterPro" id="IPR012677">
    <property type="entry name" value="Nucleotide-bd_a/b_plait_sf"/>
</dbReference>
<dbReference type="GO" id="GO:0003723">
    <property type="term" value="F:RNA binding"/>
    <property type="evidence" value="ECO:0007669"/>
    <property type="project" value="UniProtKB-UniRule"/>
</dbReference>
<evidence type="ECO:0000256" key="15">
    <source>
        <dbReference type="SAM" id="MobiDB-lite"/>
    </source>
</evidence>
<dbReference type="GO" id="GO:0004674">
    <property type="term" value="F:protein serine/threonine kinase activity"/>
    <property type="evidence" value="ECO:0007669"/>
    <property type="project" value="UniProtKB-KW"/>
</dbReference>
<keyword evidence="6" id="KW-0547">Nucleotide-binding</keyword>
<dbReference type="SMART" id="SM00360">
    <property type="entry name" value="RRM"/>
    <property type="match status" value="1"/>
</dbReference>
<dbReference type="SUPFAM" id="SSF54928">
    <property type="entry name" value="RNA-binding domain, RBD"/>
    <property type="match status" value="1"/>
</dbReference>
<reference evidence="18" key="1">
    <citation type="submission" date="2023-06" db="EMBL/GenBank/DDBJ databases">
        <title>Genome-scale phylogeny and comparative genomics of the fungal order Sordariales.</title>
        <authorList>
            <consortium name="Lawrence Berkeley National Laboratory"/>
            <person name="Hensen N."/>
            <person name="Bonometti L."/>
            <person name="Westerberg I."/>
            <person name="Brannstrom I.O."/>
            <person name="Guillou S."/>
            <person name="Cros-Aarteil S."/>
            <person name="Calhoun S."/>
            <person name="Haridas S."/>
            <person name="Kuo A."/>
            <person name="Mondo S."/>
            <person name="Pangilinan J."/>
            <person name="Riley R."/>
            <person name="LaButti K."/>
            <person name="Andreopoulos B."/>
            <person name="Lipzen A."/>
            <person name="Chen C."/>
            <person name="Yanf M."/>
            <person name="Daum C."/>
            <person name="Ng V."/>
            <person name="Clum A."/>
            <person name="Steindorff A."/>
            <person name="Ohm R."/>
            <person name="Martin F."/>
            <person name="Silar P."/>
            <person name="Natvig D."/>
            <person name="Lalanne C."/>
            <person name="Gautier V."/>
            <person name="Ament-velasquez S.L."/>
            <person name="Kruys A."/>
            <person name="Hutchinson M.I."/>
            <person name="Powell A.J."/>
            <person name="Barry K."/>
            <person name="Miller A.N."/>
            <person name="Grigoriev I.V."/>
            <person name="Debuchy R."/>
            <person name="Gladieux P."/>
            <person name="Thoren M.H."/>
            <person name="Johannesson H."/>
        </authorList>
    </citation>
    <scope>NUCLEOTIDE SEQUENCE</scope>
    <source>
        <strain evidence="18">SMH2392-1A</strain>
    </source>
</reference>
<evidence type="ECO:0000256" key="9">
    <source>
        <dbReference type="ARBA" id="ARBA00022927"/>
    </source>
</evidence>
<comment type="subcellular location">
    <subcellularLocation>
        <location evidence="1">Preautophagosomal structure membrane</location>
        <topology evidence="1">Peripheral membrane protein</topology>
    </subcellularLocation>
</comment>
<dbReference type="GO" id="GO:0034045">
    <property type="term" value="C:phagophore assembly site membrane"/>
    <property type="evidence" value="ECO:0007669"/>
    <property type="project" value="UniProtKB-SubCell"/>
</dbReference>
<dbReference type="Pfam" id="PF00076">
    <property type="entry name" value="RRM_1"/>
    <property type="match status" value="1"/>
</dbReference>
<dbReference type="GO" id="GO:0015031">
    <property type="term" value="P:protein transport"/>
    <property type="evidence" value="ECO:0007669"/>
    <property type="project" value="UniProtKB-KW"/>
</dbReference>
<sequence length="891" mass="98984">MAGQNRPLPELVRDWRLQATIQQNGNVTTHTRPPSTRETWTREKRLGRGGYGDVWLERKVKLKGARGSHTADLRAVKCLEISNRASHSDAEHFYVREIEALAKFSQANMEYNEYFVKFFGWYKAPGSLYIAMEYCEHGDLRMYLADHKTLPEDQVQVVVRQVLGALSSMHKEGFAHRDLKPANILIKTHPPEHEWWTKVCDLGLSKRAEGVAGGLTTTMRGTENFMAPETKGFPFTGDPRTADPFRADIWSLGETVFRALTGHGTFQDPVAFLDYQQGKHNFPLNPLREAKASPLAQSFVVTLMSPLPKTRPEAPDALRHPWIKQGDEPSLVLPDTETVYQSQLEPGDSSLYAENDLTKPSGQWTTTMPHRGAIPSNASHIPNEVEITLPSGSWSTTSALQQQRQPPSPASGTIPVLDANYQVSEEHSRASAFPLEFTTLNAFDSLWRTNFSAAVRGFPDKFLHEHQDMFIERFKHEQKQKEIQHHYQLQHQLPIHLQSHSQGPPLASTDRYLSSFGPSTYYSATRGLPSQLGRGSALNPSGLPAQMAPRERPQPQYPPISSYYGPSPIPTDYPLYPGSMYGYGQGAYLQYQSLADQQRLPAPAMAAPMMVHSGSTQGYGYNTFGYPMPRQQAPMMMFRGSSQGSNSVYQPTPPLPSQAATAVGAAGVTAMPTPPSNSSAAVPKFGDLVWESEYLSRPPSLGSKPDGTDDVKSKLAPSPAIRRSPSPIILAEPPQPKPKVPDDEQLDPLADLWVFGLDPSVTEAVLFELFCDIGQLRSIRVDRDQITGRSLGSATVRYKNASDAAKAEKKLNGTTIKGRPFNITYGALFAPALFDHVEMTEPIIQRDVSVSGGSTSSPTEQLKEEKEMLQGVRKWRRTRQLRWGQVRSPLQ</sequence>
<feature type="region of interest" description="Disordered" evidence="15">
    <location>
        <begin position="696"/>
        <end position="741"/>
    </location>
</feature>
<dbReference type="EMBL" id="JAUIRO010000006">
    <property type="protein sequence ID" value="KAK0709978.1"/>
    <property type="molecule type" value="Genomic_DNA"/>
</dbReference>
<keyword evidence="14" id="KW-0694">RNA-binding</keyword>
<dbReference type="EC" id="2.7.11.1" evidence="2"/>
<name>A0AA40A6C6_9PEZI</name>
<evidence type="ECO:0000256" key="1">
    <source>
        <dbReference type="ARBA" id="ARBA00004623"/>
    </source>
</evidence>
<feature type="compositionally biased region" description="Low complexity" evidence="15">
    <location>
        <begin position="848"/>
        <end position="859"/>
    </location>
</feature>
<feature type="region of interest" description="Disordered" evidence="15">
    <location>
        <begin position="848"/>
        <end position="871"/>
    </location>
</feature>
<dbReference type="AlphaFoldDB" id="A0AA40A6C6"/>
<dbReference type="GO" id="GO:0005524">
    <property type="term" value="F:ATP binding"/>
    <property type="evidence" value="ECO:0007669"/>
    <property type="project" value="UniProtKB-KW"/>
</dbReference>
<organism evidence="18 19">
    <name type="scientific">Lasiosphaeria miniovina</name>
    <dbReference type="NCBI Taxonomy" id="1954250"/>
    <lineage>
        <taxon>Eukaryota</taxon>
        <taxon>Fungi</taxon>
        <taxon>Dikarya</taxon>
        <taxon>Ascomycota</taxon>
        <taxon>Pezizomycotina</taxon>
        <taxon>Sordariomycetes</taxon>
        <taxon>Sordariomycetidae</taxon>
        <taxon>Sordariales</taxon>
        <taxon>Lasiosphaeriaceae</taxon>
        <taxon>Lasiosphaeria</taxon>
    </lineage>
</organism>
<evidence type="ECO:0000256" key="8">
    <source>
        <dbReference type="ARBA" id="ARBA00022840"/>
    </source>
</evidence>
<keyword evidence="9" id="KW-0653">Protein transport</keyword>
<evidence type="ECO:0000259" key="16">
    <source>
        <dbReference type="PROSITE" id="PS50011"/>
    </source>
</evidence>
<dbReference type="GO" id="GO:0005829">
    <property type="term" value="C:cytosol"/>
    <property type="evidence" value="ECO:0007669"/>
    <property type="project" value="TreeGrafter"/>
</dbReference>
<protein>
    <recommendedName>
        <fullName evidence="2">non-specific serine/threonine protein kinase</fullName>
        <ecNumber evidence="2">2.7.11.1</ecNumber>
    </recommendedName>
    <alternativeName>
        <fullName evidence="11">Autophagy-related protein 1</fullName>
    </alternativeName>
</protein>
<keyword evidence="5" id="KW-0808">Transferase</keyword>
<gene>
    <name evidence="18" type="ORF">B0T26DRAFT_836106</name>
</gene>
<evidence type="ECO:0000256" key="12">
    <source>
        <dbReference type="ARBA" id="ARBA00047899"/>
    </source>
</evidence>
<dbReference type="InterPro" id="IPR000504">
    <property type="entry name" value="RRM_dom"/>
</dbReference>
<comment type="caution">
    <text evidence="18">The sequence shown here is derived from an EMBL/GenBank/DDBJ whole genome shotgun (WGS) entry which is preliminary data.</text>
</comment>
<dbReference type="GO" id="GO:0000045">
    <property type="term" value="P:autophagosome assembly"/>
    <property type="evidence" value="ECO:0007669"/>
    <property type="project" value="TreeGrafter"/>
</dbReference>
<keyword evidence="4" id="KW-0723">Serine/threonine-protein kinase</keyword>
<feature type="domain" description="Protein kinase" evidence="16">
    <location>
        <begin position="40"/>
        <end position="323"/>
    </location>
</feature>
<accession>A0AA40A6C6</accession>
<comment type="catalytic activity">
    <reaction evidence="13">
        <text>L-seryl-[protein] + ATP = O-phospho-L-seryl-[protein] + ADP + H(+)</text>
        <dbReference type="Rhea" id="RHEA:17989"/>
        <dbReference type="Rhea" id="RHEA-COMP:9863"/>
        <dbReference type="Rhea" id="RHEA-COMP:11604"/>
        <dbReference type="ChEBI" id="CHEBI:15378"/>
        <dbReference type="ChEBI" id="CHEBI:29999"/>
        <dbReference type="ChEBI" id="CHEBI:30616"/>
        <dbReference type="ChEBI" id="CHEBI:83421"/>
        <dbReference type="ChEBI" id="CHEBI:456216"/>
        <dbReference type="EC" id="2.7.11.1"/>
    </reaction>
</comment>
<evidence type="ECO:0000256" key="4">
    <source>
        <dbReference type="ARBA" id="ARBA00022527"/>
    </source>
</evidence>
<dbReference type="PROSITE" id="PS00108">
    <property type="entry name" value="PROTEIN_KINASE_ST"/>
    <property type="match status" value="1"/>
</dbReference>
<keyword evidence="7 18" id="KW-0418">Kinase</keyword>
<dbReference type="SMART" id="SM00220">
    <property type="entry name" value="S_TKc"/>
    <property type="match status" value="1"/>
</dbReference>
<keyword evidence="19" id="KW-1185">Reference proteome</keyword>
<evidence type="ECO:0000256" key="13">
    <source>
        <dbReference type="ARBA" id="ARBA00048679"/>
    </source>
</evidence>
<dbReference type="Pfam" id="PF00069">
    <property type="entry name" value="Pkinase"/>
    <property type="match status" value="1"/>
</dbReference>
<dbReference type="GO" id="GO:0010506">
    <property type="term" value="P:regulation of autophagy"/>
    <property type="evidence" value="ECO:0007669"/>
    <property type="project" value="InterPro"/>
</dbReference>
<proteinExistence type="predicted"/>
<dbReference type="PROSITE" id="PS50102">
    <property type="entry name" value="RRM"/>
    <property type="match status" value="1"/>
</dbReference>
<evidence type="ECO:0000256" key="2">
    <source>
        <dbReference type="ARBA" id="ARBA00012513"/>
    </source>
</evidence>
<dbReference type="Gene3D" id="3.30.70.330">
    <property type="match status" value="1"/>
</dbReference>
<keyword evidence="10" id="KW-0072">Autophagy</keyword>
<dbReference type="RefSeq" id="XP_060293282.1">
    <property type="nucleotide sequence ID" value="XM_060447509.1"/>
</dbReference>
<evidence type="ECO:0000259" key="17">
    <source>
        <dbReference type="PROSITE" id="PS50102"/>
    </source>
</evidence>
<keyword evidence="8" id="KW-0067">ATP-binding</keyword>
<evidence type="ECO:0000256" key="3">
    <source>
        <dbReference type="ARBA" id="ARBA00022448"/>
    </source>
</evidence>
<dbReference type="InterPro" id="IPR000719">
    <property type="entry name" value="Prot_kinase_dom"/>
</dbReference>
<evidence type="ECO:0000256" key="14">
    <source>
        <dbReference type="PROSITE-ProRule" id="PRU00176"/>
    </source>
</evidence>
<dbReference type="CDD" id="cd14014">
    <property type="entry name" value="STKc_PknB_like"/>
    <property type="match status" value="1"/>
</dbReference>
<dbReference type="InterPro" id="IPR045269">
    <property type="entry name" value="Atg1-like"/>
</dbReference>
<evidence type="ECO:0000256" key="5">
    <source>
        <dbReference type="ARBA" id="ARBA00022679"/>
    </source>
</evidence>
<evidence type="ECO:0000256" key="6">
    <source>
        <dbReference type="ARBA" id="ARBA00022741"/>
    </source>
</evidence>
<dbReference type="InterPro" id="IPR011009">
    <property type="entry name" value="Kinase-like_dom_sf"/>
</dbReference>
<dbReference type="GeneID" id="85330779"/>
<dbReference type="GO" id="GO:0005776">
    <property type="term" value="C:autophagosome"/>
    <property type="evidence" value="ECO:0007669"/>
    <property type="project" value="TreeGrafter"/>
</dbReference>
<feature type="compositionally biased region" description="Low complexity" evidence="15">
    <location>
        <begin position="716"/>
        <end position="729"/>
    </location>
</feature>
<dbReference type="SUPFAM" id="SSF56112">
    <property type="entry name" value="Protein kinase-like (PK-like)"/>
    <property type="match status" value="1"/>
</dbReference>
<dbReference type="PANTHER" id="PTHR24348:SF22">
    <property type="entry name" value="NON-SPECIFIC SERINE_THREONINE PROTEIN KINASE"/>
    <property type="match status" value="1"/>
</dbReference>
<dbReference type="InterPro" id="IPR035979">
    <property type="entry name" value="RBD_domain_sf"/>
</dbReference>